<name>A0A059CP59_EUCGR</name>
<dbReference type="AlphaFoldDB" id="A0A059CP59"/>
<dbReference type="InParanoid" id="A0A059CP59"/>
<accession>A0A059CP59</accession>
<evidence type="ECO:0000313" key="1">
    <source>
        <dbReference type="EMBL" id="KCW80162.1"/>
    </source>
</evidence>
<reference evidence="1" key="1">
    <citation type="submission" date="2013-07" db="EMBL/GenBank/DDBJ databases">
        <title>The genome of Eucalyptus grandis.</title>
        <authorList>
            <person name="Schmutz J."/>
            <person name="Hayes R."/>
            <person name="Myburg A."/>
            <person name="Tuskan G."/>
            <person name="Grattapaglia D."/>
            <person name="Rokhsar D.S."/>
        </authorList>
    </citation>
    <scope>NUCLEOTIDE SEQUENCE</scope>
    <source>
        <tissue evidence="1">Leaf extractions</tissue>
    </source>
</reference>
<dbReference type="EMBL" id="KK198755">
    <property type="protein sequence ID" value="KCW80162.1"/>
    <property type="molecule type" value="Genomic_DNA"/>
</dbReference>
<protein>
    <submittedName>
        <fullName evidence="1">Uncharacterized protein</fullName>
    </submittedName>
</protein>
<organism evidence="1">
    <name type="scientific">Eucalyptus grandis</name>
    <name type="common">Flooded gum</name>
    <dbReference type="NCBI Taxonomy" id="71139"/>
    <lineage>
        <taxon>Eukaryota</taxon>
        <taxon>Viridiplantae</taxon>
        <taxon>Streptophyta</taxon>
        <taxon>Embryophyta</taxon>
        <taxon>Tracheophyta</taxon>
        <taxon>Spermatophyta</taxon>
        <taxon>Magnoliopsida</taxon>
        <taxon>eudicotyledons</taxon>
        <taxon>Gunneridae</taxon>
        <taxon>Pentapetalae</taxon>
        <taxon>rosids</taxon>
        <taxon>malvids</taxon>
        <taxon>Myrtales</taxon>
        <taxon>Myrtaceae</taxon>
        <taxon>Myrtoideae</taxon>
        <taxon>Eucalypteae</taxon>
        <taxon>Eucalyptus</taxon>
    </lineage>
</organism>
<dbReference type="Gramene" id="KCW80162">
    <property type="protein sequence ID" value="KCW80162"/>
    <property type="gene ID" value="EUGRSUZ_C01512"/>
</dbReference>
<sequence>MINMWIIKEVSGGKVQKHRQRREINTAGFMALSIPKIRLALSRSKGIVSQSQSHFKFSMNCLCVEFDPKKIHFFSPITIRFTLLLISHSNARIFSLLQ</sequence>
<proteinExistence type="predicted"/>
<gene>
    <name evidence="1" type="ORF">EUGRSUZ_C01512</name>
</gene>